<dbReference type="InterPro" id="IPR051266">
    <property type="entry name" value="CLCR"/>
</dbReference>
<dbReference type="InterPro" id="IPR036465">
    <property type="entry name" value="vWFA_dom_sf"/>
</dbReference>
<accession>M0HQQ1</accession>
<dbReference type="PROSITE" id="PS50234">
    <property type="entry name" value="VWFA"/>
    <property type="match status" value="1"/>
</dbReference>
<evidence type="ECO:0000313" key="4">
    <source>
        <dbReference type="Proteomes" id="UP000011571"/>
    </source>
</evidence>
<dbReference type="Pfam" id="PF00092">
    <property type="entry name" value="VWA"/>
    <property type="match status" value="1"/>
</dbReference>
<keyword evidence="4" id="KW-1185">Reference proteome</keyword>
<dbReference type="CDD" id="cd00198">
    <property type="entry name" value="vWFA"/>
    <property type="match status" value="1"/>
</dbReference>
<dbReference type="SUPFAM" id="SSF53300">
    <property type="entry name" value="vWA-like"/>
    <property type="match status" value="1"/>
</dbReference>
<evidence type="ECO:0000313" key="3">
    <source>
        <dbReference type="EMBL" id="ELZ86930.1"/>
    </source>
</evidence>
<evidence type="ECO:0000256" key="1">
    <source>
        <dbReference type="SAM" id="MobiDB-lite"/>
    </source>
</evidence>
<reference evidence="3 4" key="1">
    <citation type="journal article" date="2014" name="PLoS Genet.">
        <title>Phylogenetically driven sequencing of extremely halophilic archaea reveals strategies for static and dynamic osmo-response.</title>
        <authorList>
            <person name="Becker E.A."/>
            <person name="Seitzer P.M."/>
            <person name="Tritt A."/>
            <person name="Larsen D."/>
            <person name="Krusor M."/>
            <person name="Yao A.I."/>
            <person name="Wu D."/>
            <person name="Madern D."/>
            <person name="Eisen J.A."/>
            <person name="Darling A.E."/>
            <person name="Facciotti M.T."/>
        </authorList>
    </citation>
    <scope>NUCLEOTIDE SEQUENCE [LARGE SCALE GENOMIC DNA]</scope>
    <source>
        <strain evidence="4">ATCC 33959 / DSM 4427 / JCM 8863 / NBRC 102184 / NCIMB 2188 / Ma 2.38</strain>
    </source>
</reference>
<feature type="domain" description="VWFA" evidence="2">
    <location>
        <begin position="40"/>
        <end position="228"/>
    </location>
</feature>
<organism evidence="3 4">
    <name type="scientific">Haloferax gibbonsii (strain ATCC 33959 / DSM 4427 / JCM 8863 / NBRC 102184 / NCIMB 2188 / Ma 2.38)</name>
    <dbReference type="NCBI Taxonomy" id="1227459"/>
    <lineage>
        <taxon>Archaea</taxon>
        <taxon>Methanobacteriati</taxon>
        <taxon>Methanobacteriota</taxon>
        <taxon>Stenosarchaea group</taxon>
        <taxon>Halobacteria</taxon>
        <taxon>Halobacteriales</taxon>
        <taxon>Haloferacaceae</taxon>
        <taxon>Haloferax</taxon>
    </lineage>
</organism>
<dbReference type="EMBL" id="AOLJ01000001">
    <property type="protein sequence ID" value="ELZ86930.1"/>
    <property type="molecule type" value="Genomic_DNA"/>
</dbReference>
<dbReference type="PANTHER" id="PTHR10579:SF43">
    <property type="entry name" value="ZINC FINGER (C3HC4-TYPE RING FINGER) FAMILY PROTEIN"/>
    <property type="match status" value="1"/>
</dbReference>
<feature type="compositionally biased region" description="Basic and acidic residues" evidence="1">
    <location>
        <begin position="390"/>
        <end position="401"/>
    </location>
</feature>
<dbReference type="PANTHER" id="PTHR10579">
    <property type="entry name" value="CALCIUM-ACTIVATED CHLORIDE CHANNEL REGULATOR"/>
    <property type="match status" value="1"/>
</dbReference>
<name>M0HQQ1_HALGM</name>
<sequence length="409" mass="44223">MTITMNVDLDRPYVPTDERSTVFTEVDIDPGNQPGTAARQIVICIDRSGSMGSVFTSGTTEKIEQAREGAKNVLGLLNDNDHLGIISFSSTAEVEQDIAKFSNLDLDDVRGRIDRIDASGGTDIYGALEKSRDMLLNLPSGQTTTKRILLLSDGSDNDKEAPDFEPLATEIGDKGISVISAGLGDGYDQPTIKTIGEDSQGRWDHVSGASEVLNFFGKSIEDAGKTRISNPQVRIESVAGVEVIKACRRRPQVQEVNLQGGNGTFAVALPDLLNRQQQQVMFKLEVPARSDGTVKLGDVHLDAGQESVSSDLVIDYTGDTSLLQQRNLGVWARFQDADARTVLAGADTQAAIDEARQKTELIETVAGDTQIASNLRTSVTNVENGQNDPEQAKRSKQKATEVPDENQFN</sequence>
<feature type="compositionally biased region" description="Polar residues" evidence="1">
    <location>
        <begin position="377"/>
        <end position="389"/>
    </location>
</feature>
<proteinExistence type="predicted"/>
<dbReference type="InterPro" id="IPR002035">
    <property type="entry name" value="VWF_A"/>
</dbReference>
<dbReference type="SMART" id="SM00327">
    <property type="entry name" value="VWA"/>
    <property type="match status" value="1"/>
</dbReference>
<feature type="region of interest" description="Disordered" evidence="1">
    <location>
        <begin position="377"/>
        <end position="409"/>
    </location>
</feature>
<evidence type="ECO:0000259" key="2">
    <source>
        <dbReference type="PROSITE" id="PS50234"/>
    </source>
</evidence>
<protein>
    <submittedName>
        <fullName evidence="3">von Willebrand factor A</fullName>
    </submittedName>
</protein>
<dbReference type="PATRIC" id="fig|1227459.3.peg.31"/>
<dbReference type="RefSeq" id="WP_004971353.1">
    <property type="nucleotide sequence ID" value="NZ_AOLJ01000001.1"/>
</dbReference>
<dbReference type="AlphaFoldDB" id="M0HQQ1"/>
<gene>
    <name evidence="3" type="ORF">C454_00230</name>
</gene>
<comment type="caution">
    <text evidence="3">The sequence shown here is derived from an EMBL/GenBank/DDBJ whole genome shotgun (WGS) entry which is preliminary data.</text>
</comment>
<dbReference type="Gene3D" id="3.40.50.410">
    <property type="entry name" value="von Willebrand factor, type A domain"/>
    <property type="match status" value="1"/>
</dbReference>
<dbReference type="Proteomes" id="UP000011571">
    <property type="component" value="Unassembled WGS sequence"/>
</dbReference>